<sequence length="1969" mass="222974">MADGEGEKEQNKKERPCIIKTETSFSLDNFHLTLNELESELRRQGLSEFSSNEYCNRFCQALVQYAGSRNTQEHGAALLEVYRISIERFAVARPYLTTDCENVLLVVKRLALSCFELLLSLPDTELTRECWLCLHQSLQATHATLAEYGNNDLLALLEITGAGGSWNNSVLVRILAQMPYEQEEANAWISQEGPSFLELRVKHLIKIGTIPQAVLLAKLCSESDFIPQKSMFRQTYISLLCSMLPSEDVISEISSIDCKEVLDIICNLEAEGQENTAFVLCTTYLTQQLQKESICFSWELTLFWSKLQRRIDSSLDSFLERCRQFGSIAKTAYHLLFLVKVIQSEAEELGLAVSIELCVRAFQIPSQDDAETRSSLCKIVACLLSEDLEVRRVCQLTQFLLGPTQEAYDLLQELYLKPDQKYDEENCIIPNSLRCELLLALKALWPFDPEFWDWKTLKRHCQKLLGVDPSDESEPEEPSETEHHLLSGSNTHVDKKPVGTSERYQRWLQYKFLCVICSREVIEARILHHSKMHMVDGIFTCPVCLQKFEGKQAFMPHLAEHIRMPSRKNHRPQKKKKKKKIVKKLDDDDDDDLDLEDGNLEPGDVRLDPNAPENCQNTLGLDPVLQTLTPRKLDESDHITFSYIDANFELRDRDIYPCPATDCVRIFKHFKYLSIHIKSEHSETDENIKHYMEMKDRRQKCTFCRRHFLTPFHHRQHRRVHYGPQPYMCVAVDCDARFSSTNELVSHKQSHGYQLSYQCELKGCSLKFSDLGQLYHHEAQHFRDAAYNCMHPGCKKFYFSKKEFAKHLSTHGISFTDEDLVAASKNKPALFGLVGDFPEVGAEGKSVEITAPQPESVNGPKSILEELINGIKKESTEISQLANSPSSQTSSTGSNLTGTLTSVAVCFDGKTFTCGFEGCGLTFAVAKDIQKHLKLAHPLQFRKKGESSKNLCRGKIAARRVQHMKPPIINQQTLGGQSSSLPSNVSGQVTSFSPQMNSVNPLSPHPSTSNEESLMEILIALSRLSLNTSNAASTSVLTSLPFSGSNVQVSSPFFTGASSPAKVIDRKTLFKSHRSNKPQQLRVPAVDGGLVSPSSFLSQLPEEEHKQLSQFLVQPNTKPYFCELKDCKFRSVTRSALLVHYLKKHNLPKEKVVGMKMFHSKFRPFKCHLCPRCFTRKSQLRVHLMDKHDLSKSLVAQMSCSEKRRAREEPNMVGKPSGCLDLQGNATGKTEQQPPASVQSQGSVSNNRWPWITKSEWDNSIQGEDEEEDEEDDEEDDGEAEEDDDETDGTGKPSISEDNGEESHEGRGSRRLVAKSNLCYILTKYHKPFHCVHKDCSSAFTNQNGLIRHLQSVHRYNRNQLSLEEDLQQIEGNKKDLAKHKGRPCKHKACDKRFHTDESLSAENLQLQNLDQDLPALKAPGLQTPASEEPIPQFSCSYTNCSASYHLYSSLLRHIRLFHKGQFTKPNDPRSHHRCTFDGCARVFSNADNLKQHIFFRHWEHYDSFVFGLKNKKESNEKNNVQNFQKKPPEIGVPQTRTPKGETHSKQSVIQMPKVRTSSLVMASRRIKRRRKETLLFRTPEEALQMCQDRCFSVAFPCMVQDCESVVTLESSLIRHYKRCHDMLPSYIAGKYKDLVNNAEKLEEIIQNKSAASAVSSNEVCTSALADGKDEQKTLETSPLGPELQICLSPIKPKPDEEVDHLDFEGDVPSNKLLIDADALLYGEVVKNGCMSEQVNRNVHEPDKSKPDPLSSTPSPLFYKKDEGFVDFANTGTVSFSTPSRPPLKRKNEQEDPNFSPSIENQQCHLSNNRGSQPKTFDLKAYKPMGFESSFLKFIQESNDKDEDYEETSQWDPCLSDAQLVTKRKDSYRRACSVKENNQTGMGLTRGKTASLVHGKLTDFQPMLSAEESATVQNLKSILDKALTDCGDLALKQLHYLKPVVVLERPKFPKSLLDLLPTKKTNEFCVGSS</sequence>
<feature type="compositionally biased region" description="Basic and acidic residues" evidence="13">
    <location>
        <begin position="1738"/>
        <end position="1747"/>
    </location>
</feature>
<feature type="compositionally biased region" description="Acidic residues" evidence="13">
    <location>
        <begin position="587"/>
        <end position="599"/>
    </location>
</feature>
<keyword evidence="7" id="KW-0862">Zinc</keyword>
<dbReference type="PANTHER" id="PTHR15507">
    <property type="entry name" value="ZINC FINGER PROTEIN RLF"/>
    <property type="match status" value="1"/>
</dbReference>
<evidence type="ECO:0000256" key="3">
    <source>
        <dbReference type="ARBA" id="ARBA00022553"/>
    </source>
</evidence>
<comment type="similarity">
    <text evidence="2">Belongs to the krueppel C2H2-type zinc-finger protein family.</text>
</comment>
<feature type="non-terminal residue" evidence="15">
    <location>
        <position position="1969"/>
    </location>
</feature>
<feature type="domain" description="C2H2-type" evidence="14">
    <location>
        <begin position="1329"/>
        <end position="1359"/>
    </location>
</feature>
<reference evidence="15" key="1">
    <citation type="journal article" date="2021" name="Cell">
        <title>Tracing the genetic footprints of vertebrate landing in non-teleost ray-finned fishes.</title>
        <authorList>
            <person name="Bi X."/>
            <person name="Wang K."/>
            <person name="Yang L."/>
            <person name="Pan H."/>
            <person name="Jiang H."/>
            <person name="Wei Q."/>
            <person name="Fang M."/>
            <person name="Yu H."/>
            <person name="Zhu C."/>
            <person name="Cai Y."/>
            <person name="He Y."/>
            <person name="Gan X."/>
            <person name="Zeng H."/>
            <person name="Yu D."/>
            <person name="Zhu Y."/>
            <person name="Jiang H."/>
            <person name="Qiu Q."/>
            <person name="Yang H."/>
            <person name="Zhang Y.E."/>
            <person name="Wang W."/>
            <person name="Zhu M."/>
            <person name="He S."/>
            <person name="Zhang G."/>
        </authorList>
    </citation>
    <scope>NUCLEOTIDE SEQUENCE</scope>
    <source>
        <strain evidence="15">Bchr_001</strain>
    </source>
</reference>
<feature type="region of interest" description="Disordered" evidence="13">
    <location>
        <begin position="1201"/>
        <end position="1309"/>
    </location>
</feature>
<gene>
    <name evidence="15" type="primary">Rlf</name>
    <name evidence="15" type="ORF">GTO92_0020753</name>
</gene>
<dbReference type="InterPro" id="IPR057986">
    <property type="entry name" value="TPR_Rlf/292/654"/>
</dbReference>
<feature type="region of interest" description="Disordered" evidence="13">
    <location>
        <begin position="562"/>
        <end position="603"/>
    </location>
</feature>
<evidence type="ECO:0000256" key="11">
    <source>
        <dbReference type="ARBA" id="ARBA00023242"/>
    </source>
</evidence>
<evidence type="ECO:0000256" key="12">
    <source>
        <dbReference type="PROSITE-ProRule" id="PRU00042"/>
    </source>
</evidence>
<evidence type="ECO:0000256" key="7">
    <source>
        <dbReference type="ARBA" id="ARBA00022833"/>
    </source>
</evidence>
<feature type="compositionally biased region" description="Polar residues" evidence="13">
    <location>
        <begin position="1224"/>
        <end position="1248"/>
    </location>
</feature>
<keyword evidence="16" id="KW-1185">Reference proteome</keyword>
<feature type="compositionally biased region" description="Basic residues" evidence="13">
    <location>
        <begin position="564"/>
        <end position="582"/>
    </location>
</feature>
<dbReference type="SMART" id="SM00355">
    <property type="entry name" value="ZnF_C2H2"/>
    <property type="match status" value="14"/>
</dbReference>
<evidence type="ECO:0000256" key="5">
    <source>
        <dbReference type="ARBA" id="ARBA00022737"/>
    </source>
</evidence>
<feature type="domain" description="C2H2-type" evidence="14">
    <location>
        <begin position="757"/>
        <end position="786"/>
    </location>
</feature>
<keyword evidence="3" id="KW-0597">Phosphoprotein</keyword>
<evidence type="ECO:0000256" key="9">
    <source>
        <dbReference type="ARBA" id="ARBA00023125"/>
    </source>
</evidence>
<dbReference type="PROSITE" id="PS50157">
    <property type="entry name" value="ZINC_FINGER_C2H2_2"/>
    <property type="match status" value="9"/>
</dbReference>
<evidence type="ECO:0000256" key="2">
    <source>
        <dbReference type="ARBA" id="ARBA00006991"/>
    </source>
</evidence>
<evidence type="ECO:0000256" key="1">
    <source>
        <dbReference type="ARBA" id="ARBA00004123"/>
    </source>
</evidence>
<keyword evidence="9" id="KW-0238">DNA-binding</keyword>
<comment type="subcellular location">
    <subcellularLocation>
        <location evidence="1">Nucleus</location>
    </subcellularLocation>
</comment>
<evidence type="ECO:0000256" key="13">
    <source>
        <dbReference type="SAM" id="MobiDB-lite"/>
    </source>
</evidence>
<keyword evidence="6 12" id="KW-0863">Zinc-finger</keyword>
<keyword evidence="11" id="KW-0539">Nucleus</keyword>
<feature type="region of interest" description="Disordered" evidence="13">
    <location>
        <begin position="468"/>
        <end position="497"/>
    </location>
</feature>
<feature type="compositionally biased region" description="Acidic residues" evidence="13">
    <location>
        <begin position="1263"/>
        <end position="1288"/>
    </location>
</feature>
<evidence type="ECO:0000313" key="16">
    <source>
        <dbReference type="Proteomes" id="UP001166052"/>
    </source>
</evidence>
<dbReference type="SUPFAM" id="SSF57667">
    <property type="entry name" value="beta-beta-alpha zinc fingers"/>
    <property type="match status" value="2"/>
</dbReference>
<keyword evidence="4" id="KW-0479">Metal-binding</keyword>
<dbReference type="Pfam" id="PF25580">
    <property type="entry name" value="TPR_Rlf"/>
    <property type="match status" value="1"/>
</dbReference>
<evidence type="ECO:0000256" key="10">
    <source>
        <dbReference type="ARBA" id="ARBA00023163"/>
    </source>
</evidence>
<comment type="caution">
    <text evidence="15">The sequence shown here is derived from an EMBL/GenBank/DDBJ whole genome shotgun (WGS) entry which is preliminary data.</text>
</comment>
<accession>A0ABS2YUY2</accession>
<feature type="domain" description="C2H2-type" evidence="14">
    <location>
        <begin position="912"/>
        <end position="937"/>
    </location>
</feature>
<evidence type="ECO:0000259" key="14">
    <source>
        <dbReference type="PROSITE" id="PS50157"/>
    </source>
</evidence>
<protein>
    <submittedName>
        <fullName evidence="15">RLF protein</fullName>
    </submittedName>
</protein>
<keyword evidence="8" id="KW-0805">Transcription regulation</keyword>
<evidence type="ECO:0000256" key="4">
    <source>
        <dbReference type="ARBA" id="ARBA00022723"/>
    </source>
</evidence>
<evidence type="ECO:0000256" key="8">
    <source>
        <dbReference type="ARBA" id="ARBA00023015"/>
    </source>
</evidence>
<organism evidence="15 16">
    <name type="scientific">Polypterus senegalus</name>
    <name type="common">Senegal bichir</name>
    <dbReference type="NCBI Taxonomy" id="55291"/>
    <lineage>
        <taxon>Eukaryota</taxon>
        <taxon>Metazoa</taxon>
        <taxon>Chordata</taxon>
        <taxon>Craniata</taxon>
        <taxon>Vertebrata</taxon>
        <taxon>Euteleostomi</taxon>
        <taxon>Actinopterygii</taxon>
        <taxon>Polypteriformes</taxon>
        <taxon>Polypteridae</taxon>
        <taxon>Polypterus</taxon>
    </lineage>
</organism>
<feature type="domain" description="C2H2-type" evidence="14">
    <location>
        <begin position="1473"/>
        <end position="1498"/>
    </location>
</feature>
<feature type="region of interest" description="Disordered" evidence="13">
    <location>
        <begin position="1771"/>
        <end position="1815"/>
    </location>
</feature>
<feature type="domain" description="C2H2-type" evidence="14">
    <location>
        <begin position="699"/>
        <end position="726"/>
    </location>
</feature>
<dbReference type="InterPro" id="IPR058902">
    <property type="entry name" value="zf_C2H2_ZNF292/Rlf"/>
</dbReference>
<dbReference type="Pfam" id="PF25420">
    <property type="entry name" value="zf-C2H2_ZN292"/>
    <property type="match status" value="1"/>
</dbReference>
<dbReference type="PANTHER" id="PTHR15507:SF18">
    <property type="entry name" value="ZINC FINGER PROTEIN RLF"/>
    <property type="match status" value="1"/>
</dbReference>
<feature type="region of interest" description="Disordered" evidence="13">
    <location>
        <begin position="1737"/>
        <end position="1756"/>
    </location>
</feature>
<feature type="domain" description="C2H2-type" evidence="14">
    <location>
        <begin position="1434"/>
        <end position="1464"/>
    </location>
</feature>
<keyword evidence="10" id="KW-0804">Transcription</keyword>
<dbReference type="Pfam" id="PF26218">
    <property type="entry name" value="zf_C2H2_ZNF292"/>
    <property type="match status" value="1"/>
</dbReference>
<feature type="domain" description="C2H2-type" evidence="14">
    <location>
        <begin position="727"/>
        <end position="751"/>
    </location>
</feature>
<feature type="non-terminal residue" evidence="15">
    <location>
        <position position="1"/>
    </location>
</feature>
<dbReference type="Proteomes" id="UP001166052">
    <property type="component" value="Unassembled WGS sequence"/>
</dbReference>
<name>A0ABS2YUY2_POLSE</name>
<proteinExistence type="inferred from homology"/>
<feature type="compositionally biased region" description="Acidic residues" evidence="13">
    <location>
        <begin position="469"/>
        <end position="479"/>
    </location>
</feature>
<keyword evidence="5" id="KW-0677">Repeat</keyword>
<feature type="compositionally biased region" description="Polar residues" evidence="13">
    <location>
        <begin position="1793"/>
        <end position="1815"/>
    </location>
</feature>
<evidence type="ECO:0000256" key="6">
    <source>
        <dbReference type="ARBA" id="ARBA00022771"/>
    </source>
</evidence>
<dbReference type="InterPro" id="IPR036236">
    <property type="entry name" value="Znf_C2H2_sf"/>
</dbReference>
<dbReference type="Pfam" id="PF00096">
    <property type="entry name" value="zf-C2H2"/>
    <property type="match status" value="1"/>
</dbReference>
<feature type="domain" description="C2H2-type" evidence="14">
    <location>
        <begin position="1165"/>
        <end position="1193"/>
    </location>
</feature>
<dbReference type="EMBL" id="JAAWVN010007908">
    <property type="protein sequence ID" value="MBN3290365.1"/>
    <property type="molecule type" value="Genomic_DNA"/>
</dbReference>
<dbReference type="InterPro" id="IPR013087">
    <property type="entry name" value="Znf_C2H2_type"/>
</dbReference>
<dbReference type="Gene3D" id="3.30.160.60">
    <property type="entry name" value="Classic Zinc Finger"/>
    <property type="match status" value="5"/>
</dbReference>
<evidence type="ECO:0000313" key="15">
    <source>
        <dbReference type="EMBL" id="MBN3290365.1"/>
    </source>
</evidence>
<feature type="compositionally biased region" description="Basic and acidic residues" evidence="13">
    <location>
        <begin position="1201"/>
        <end position="1210"/>
    </location>
</feature>
<feature type="domain" description="C2H2-type" evidence="14">
    <location>
        <begin position="656"/>
        <end position="686"/>
    </location>
</feature>
<feature type="region of interest" description="Disordered" evidence="13">
    <location>
        <begin position="1523"/>
        <end position="1547"/>
    </location>
</feature>
<dbReference type="PROSITE" id="PS00028">
    <property type="entry name" value="ZINC_FINGER_C2H2_1"/>
    <property type="match status" value="12"/>
</dbReference>
<dbReference type="InterPro" id="IPR052251">
    <property type="entry name" value="GH-ZnFinger_Regulators"/>
</dbReference>